<dbReference type="InterPro" id="IPR038332">
    <property type="entry name" value="PPE_sf"/>
</dbReference>
<sequence>MTANLSVDTEHLSEAVRRLESIATSLEKTIGSHRASLTVAPAGSDEVSVAAAKSFSDSAELFSDQLVKGISAIRDVAGALREQTSAVDSHDEAVAGDLTAL</sequence>
<dbReference type="EMBL" id="CP108021">
    <property type="protein sequence ID" value="WUM19528.1"/>
    <property type="molecule type" value="Genomic_DNA"/>
</dbReference>
<dbReference type="Proteomes" id="UP001432128">
    <property type="component" value="Chromosome"/>
</dbReference>
<dbReference type="AlphaFoldDB" id="A0AAU4K0H0"/>
<organism evidence="2 3">
    <name type="scientific">Williamsia herbipolensis</name>
    <dbReference type="NCBI Taxonomy" id="1603258"/>
    <lineage>
        <taxon>Bacteria</taxon>
        <taxon>Bacillati</taxon>
        <taxon>Actinomycetota</taxon>
        <taxon>Actinomycetes</taxon>
        <taxon>Mycobacteriales</taxon>
        <taxon>Nocardiaceae</taxon>
        <taxon>Williamsia</taxon>
    </lineage>
</organism>
<feature type="domain" description="PE" evidence="1">
    <location>
        <begin position="5"/>
        <end position="93"/>
    </location>
</feature>
<accession>A0AAU4K0H0</accession>
<reference evidence="2 3" key="1">
    <citation type="submission" date="2022-10" db="EMBL/GenBank/DDBJ databases">
        <title>The complete genomes of actinobacterial strains from the NBC collection.</title>
        <authorList>
            <person name="Joergensen T.S."/>
            <person name="Alvarez Arevalo M."/>
            <person name="Sterndorff E.B."/>
            <person name="Faurdal D."/>
            <person name="Vuksanovic O."/>
            <person name="Mourched A.-S."/>
            <person name="Charusanti P."/>
            <person name="Shaw S."/>
            <person name="Blin K."/>
            <person name="Weber T."/>
        </authorList>
    </citation>
    <scope>NUCLEOTIDE SEQUENCE [LARGE SCALE GENOMIC DNA]</scope>
    <source>
        <strain evidence="2 3">NBC_00319</strain>
    </source>
</reference>
<dbReference type="Pfam" id="PF00934">
    <property type="entry name" value="PE"/>
    <property type="match status" value="1"/>
</dbReference>
<evidence type="ECO:0000313" key="3">
    <source>
        <dbReference type="Proteomes" id="UP001432128"/>
    </source>
</evidence>
<gene>
    <name evidence="2" type="ORF">OG579_17755</name>
</gene>
<dbReference type="RefSeq" id="WP_045824308.1">
    <property type="nucleotide sequence ID" value="NZ_CP108021.1"/>
</dbReference>
<name>A0AAU4K0H0_9NOCA</name>
<evidence type="ECO:0000259" key="1">
    <source>
        <dbReference type="Pfam" id="PF00934"/>
    </source>
</evidence>
<evidence type="ECO:0000313" key="2">
    <source>
        <dbReference type="EMBL" id="WUM19528.1"/>
    </source>
</evidence>
<proteinExistence type="predicted"/>
<dbReference type="InterPro" id="IPR000084">
    <property type="entry name" value="PE-PGRS_N"/>
</dbReference>
<dbReference type="KEGG" id="whr:OG579_17755"/>
<keyword evidence="3" id="KW-1185">Reference proteome</keyword>
<dbReference type="Gene3D" id="1.10.287.850">
    <property type="entry name" value="HP0062-like domain"/>
    <property type="match status" value="1"/>
</dbReference>
<protein>
    <submittedName>
        <fullName evidence="2">PE domain-containing protein</fullName>
    </submittedName>
</protein>
<dbReference type="SUPFAM" id="SSF140459">
    <property type="entry name" value="PE/PPE dimer-like"/>
    <property type="match status" value="1"/>
</dbReference>